<sequence>MYLDIKIPVTRAIKQFLTFKYGEVFKVNKTDWLGIIITSILNKKRSYNYYKPENSKYLVTDDYYTISLSQSAFDKEGILIEDEHLRLISRALEKLFREHLFDQAILCKKLYQLNYKDTIINILEFYGIQDTDGCYDAIHRDFMRKKKNIIEKMNKKHSKIAHENGY</sequence>
<dbReference type="Proteomes" id="UP001207440">
    <property type="component" value="Unassembled WGS sequence"/>
</dbReference>
<dbReference type="AlphaFoldDB" id="A0AAP3AQN8"/>
<dbReference type="EMBL" id="JAOZYT010000121">
    <property type="protein sequence ID" value="MCW0524901.1"/>
    <property type="molecule type" value="Genomic_DNA"/>
</dbReference>
<evidence type="ECO:0000313" key="1">
    <source>
        <dbReference type="EMBL" id="MCW0524901.1"/>
    </source>
</evidence>
<organism evidence="1 2">
    <name type="scientific">Riemerella anatipestifer</name>
    <name type="common">Moraxella anatipestifer</name>
    <dbReference type="NCBI Taxonomy" id="34085"/>
    <lineage>
        <taxon>Bacteria</taxon>
        <taxon>Pseudomonadati</taxon>
        <taxon>Bacteroidota</taxon>
        <taxon>Flavobacteriia</taxon>
        <taxon>Flavobacteriales</taxon>
        <taxon>Weeksellaceae</taxon>
        <taxon>Riemerella</taxon>
    </lineage>
</organism>
<protein>
    <submittedName>
        <fullName evidence="1">Uncharacterized protein</fullName>
    </submittedName>
</protein>
<comment type="caution">
    <text evidence="1">The sequence shown here is derived from an EMBL/GenBank/DDBJ whole genome shotgun (WGS) entry which is preliminary data.</text>
</comment>
<evidence type="ECO:0000313" key="2">
    <source>
        <dbReference type="Proteomes" id="UP001207440"/>
    </source>
</evidence>
<name>A0AAP3AQN8_RIEAN</name>
<dbReference type="RefSeq" id="WP_214193921.1">
    <property type="nucleotide sequence ID" value="NZ_CP081925.1"/>
</dbReference>
<accession>A0AAP3AQN8</accession>
<gene>
    <name evidence="1" type="ORF">OKE68_11345</name>
</gene>
<reference evidence="1" key="1">
    <citation type="submission" date="2022-10" db="EMBL/GenBank/DDBJ databases">
        <title>Sifting through the core-genome to identify putative cross-protective antigens against Riemerella anatipestifer.</title>
        <authorList>
            <person name="Zheng X."/>
            <person name="Zhang W."/>
        </authorList>
    </citation>
    <scope>NUCLEOTIDE SEQUENCE</scope>
    <source>
        <strain evidence="1">ZWRA178</strain>
    </source>
</reference>
<proteinExistence type="predicted"/>